<dbReference type="InterPro" id="IPR036271">
    <property type="entry name" value="Tet_transcr_reg_TetR-rel_C_sf"/>
</dbReference>
<comment type="caution">
    <text evidence="6">The sequence shown here is derived from an EMBL/GenBank/DDBJ whole genome shotgun (WGS) entry which is preliminary data.</text>
</comment>
<dbReference type="InterPro" id="IPR009057">
    <property type="entry name" value="Homeodomain-like_sf"/>
</dbReference>
<dbReference type="InterPro" id="IPR001647">
    <property type="entry name" value="HTH_TetR"/>
</dbReference>
<evidence type="ECO:0000256" key="2">
    <source>
        <dbReference type="ARBA" id="ARBA00023125"/>
    </source>
</evidence>
<evidence type="ECO:0000256" key="4">
    <source>
        <dbReference type="PROSITE-ProRule" id="PRU00335"/>
    </source>
</evidence>
<accession>A0A7X0JSG1</accession>
<keyword evidence="2 4" id="KW-0238">DNA-binding</keyword>
<dbReference type="RefSeq" id="WP_166850122.1">
    <property type="nucleotide sequence ID" value="NZ_JAAONY010000001.1"/>
</dbReference>
<evidence type="ECO:0000313" key="6">
    <source>
        <dbReference type="EMBL" id="MBB6520838.1"/>
    </source>
</evidence>
<dbReference type="InParanoid" id="A0A7X0JSG1"/>
<organism evidence="6 7">
    <name type="scientific">Pseudoteredinibacter isoporae</name>
    <dbReference type="NCBI Taxonomy" id="570281"/>
    <lineage>
        <taxon>Bacteria</taxon>
        <taxon>Pseudomonadati</taxon>
        <taxon>Pseudomonadota</taxon>
        <taxon>Gammaproteobacteria</taxon>
        <taxon>Cellvibrionales</taxon>
        <taxon>Cellvibrionaceae</taxon>
        <taxon>Pseudoteredinibacter</taxon>
    </lineage>
</organism>
<dbReference type="PROSITE" id="PS50977">
    <property type="entry name" value="HTH_TETR_2"/>
    <property type="match status" value="1"/>
</dbReference>
<dbReference type="SUPFAM" id="SSF46689">
    <property type="entry name" value="Homeodomain-like"/>
    <property type="match status" value="1"/>
</dbReference>
<keyword evidence="7" id="KW-1185">Reference proteome</keyword>
<dbReference type="EMBL" id="JACHHT010000001">
    <property type="protein sequence ID" value="MBB6520838.1"/>
    <property type="molecule type" value="Genomic_DNA"/>
</dbReference>
<dbReference type="Pfam" id="PF00440">
    <property type="entry name" value="TetR_N"/>
    <property type="match status" value="1"/>
</dbReference>
<dbReference type="PANTHER" id="PTHR47506">
    <property type="entry name" value="TRANSCRIPTIONAL REGULATORY PROTEIN"/>
    <property type="match status" value="1"/>
</dbReference>
<dbReference type="SUPFAM" id="SSF48498">
    <property type="entry name" value="Tetracyclin repressor-like, C-terminal domain"/>
    <property type="match status" value="1"/>
</dbReference>
<keyword evidence="1" id="KW-0805">Transcription regulation</keyword>
<name>A0A7X0JSG1_9GAMM</name>
<gene>
    <name evidence="6" type="ORF">HNR48_001116</name>
</gene>
<proteinExistence type="predicted"/>
<evidence type="ECO:0000313" key="7">
    <source>
        <dbReference type="Proteomes" id="UP000528457"/>
    </source>
</evidence>
<evidence type="ECO:0000256" key="3">
    <source>
        <dbReference type="ARBA" id="ARBA00023163"/>
    </source>
</evidence>
<feature type="DNA-binding region" description="H-T-H motif" evidence="4">
    <location>
        <begin position="33"/>
        <end position="52"/>
    </location>
</feature>
<evidence type="ECO:0000259" key="5">
    <source>
        <dbReference type="PROSITE" id="PS50977"/>
    </source>
</evidence>
<dbReference type="AlphaFoldDB" id="A0A7X0JSG1"/>
<dbReference type="Pfam" id="PF21993">
    <property type="entry name" value="TetR_C_13_2"/>
    <property type="match status" value="1"/>
</dbReference>
<dbReference type="Proteomes" id="UP000528457">
    <property type="component" value="Unassembled WGS sequence"/>
</dbReference>
<dbReference type="InterPro" id="IPR054156">
    <property type="entry name" value="YxaF_TetR_C"/>
</dbReference>
<evidence type="ECO:0000256" key="1">
    <source>
        <dbReference type="ARBA" id="ARBA00023015"/>
    </source>
</evidence>
<dbReference type="PANTHER" id="PTHR47506:SF3">
    <property type="entry name" value="HTH-TYPE TRANSCRIPTIONAL REGULATOR LMRA"/>
    <property type="match status" value="1"/>
</dbReference>
<keyword evidence="3" id="KW-0804">Transcription</keyword>
<dbReference type="GO" id="GO:0003677">
    <property type="term" value="F:DNA binding"/>
    <property type="evidence" value="ECO:0007669"/>
    <property type="project" value="UniProtKB-UniRule"/>
</dbReference>
<sequence length="197" mass="21792">MNRSSKPFTLGNRETLIAVAIDLFQRQGYYATGLNEILSVAELPKGSLYHHFRGGKTDLAIACAESLSEQIVQYLQNALLQKQSYSELIAQLIAEMEVWLIENDWGCGSLFATLSHEAKPEDIELREAINSCYENIQGAIFTVLREQGLKEEVARELSLSTLLSLEGALSLSSAMGSICPLKNAEALLLLSFEHRAQ</sequence>
<reference evidence="6 7" key="1">
    <citation type="submission" date="2020-08" db="EMBL/GenBank/DDBJ databases">
        <title>Genomic Encyclopedia of Type Strains, Phase IV (KMG-IV): sequencing the most valuable type-strain genomes for metagenomic binning, comparative biology and taxonomic classification.</title>
        <authorList>
            <person name="Goeker M."/>
        </authorList>
    </citation>
    <scope>NUCLEOTIDE SEQUENCE [LARGE SCALE GENOMIC DNA]</scope>
    <source>
        <strain evidence="6 7">DSM 22368</strain>
    </source>
</reference>
<feature type="domain" description="HTH tetR-type" evidence="5">
    <location>
        <begin position="10"/>
        <end position="70"/>
    </location>
</feature>
<protein>
    <submittedName>
        <fullName evidence="6">TetR/AcrR family transcriptional repressor of lmrAB and yxaGH operons</fullName>
    </submittedName>
</protein>
<dbReference type="Gene3D" id="1.10.357.10">
    <property type="entry name" value="Tetracycline Repressor, domain 2"/>
    <property type="match status" value="1"/>
</dbReference>